<name>A0AAW2IGP5_9NEOP</name>
<dbReference type="GO" id="GO:0097632">
    <property type="term" value="C:extrinsic component of phagophore assembly site membrane"/>
    <property type="evidence" value="ECO:0007669"/>
    <property type="project" value="TreeGrafter"/>
</dbReference>
<organism evidence="4">
    <name type="scientific">Menopon gallinae</name>
    <name type="common">poultry shaft louse</name>
    <dbReference type="NCBI Taxonomy" id="328185"/>
    <lineage>
        <taxon>Eukaryota</taxon>
        <taxon>Metazoa</taxon>
        <taxon>Ecdysozoa</taxon>
        <taxon>Arthropoda</taxon>
        <taxon>Hexapoda</taxon>
        <taxon>Insecta</taxon>
        <taxon>Pterygota</taxon>
        <taxon>Neoptera</taxon>
        <taxon>Paraneoptera</taxon>
        <taxon>Psocodea</taxon>
        <taxon>Troctomorpha</taxon>
        <taxon>Phthiraptera</taxon>
        <taxon>Amblycera</taxon>
        <taxon>Menoponidae</taxon>
        <taxon>Menopon</taxon>
    </lineage>
</organism>
<accession>A0AAW2IGP5</accession>
<dbReference type="PANTHER" id="PTHR13664">
    <property type="entry name" value="BECLIN 1-ASSOCIATED AUTOPHAGY-RELATED KEY REGULATOR"/>
    <property type="match status" value="1"/>
</dbReference>
<dbReference type="PANTHER" id="PTHR13664:SF0">
    <property type="entry name" value="BECLIN 1-ASSOCIATED AUTOPHAGY-RELATED KEY REGULATOR"/>
    <property type="match status" value="1"/>
</dbReference>
<feature type="compositionally biased region" description="Acidic residues" evidence="3">
    <location>
        <begin position="392"/>
        <end position="409"/>
    </location>
</feature>
<evidence type="ECO:0008006" key="5">
    <source>
        <dbReference type="Google" id="ProtNLM"/>
    </source>
</evidence>
<dbReference type="GO" id="GO:0035032">
    <property type="term" value="C:phosphatidylinositol 3-kinase complex, class III"/>
    <property type="evidence" value="ECO:0007669"/>
    <property type="project" value="TreeGrafter"/>
</dbReference>
<dbReference type="GO" id="GO:0035014">
    <property type="term" value="F:phosphatidylinositol 3-kinase regulator activity"/>
    <property type="evidence" value="ECO:0007669"/>
    <property type="project" value="TreeGrafter"/>
</dbReference>
<evidence type="ECO:0000256" key="2">
    <source>
        <dbReference type="SAM" id="Coils"/>
    </source>
</evidence>
<evidence type="ECO:0000256" key="3">
    <source>
        <dbReference type="SAM" id="MobiDB-lite"/>
    </source>
</evidence>
<evidence type="ECO:0000256" key="1">
    <source>
        <dbReference type="ARBA" id="ARBA00023054"/>
    </source>
</evidence>
<comment type="caution">
    <text evidence="4">The sequence shown here is derived from an EMBL/GenBank/DDBJ whole genome shotgun (WGS) entry which is preliminary data.</text>
</comment>
<dbReference type="GO" id="GO:0000423">
    <property type="term" value="P:mitophagy"/>
    <property type="evidence" value="ECO:0007669"/>
    <property type="project" value="TreeGrafter"/>
</dbReference>
<feature type="coiled-coil region" evidence="2">
    <location>
        <begin position="163"/>
        <end position="190"/>
    </location>
</feature>
<sequence>MMATNVSDDGTPPIDFKLSSTIDDDESKGSLLREKCNLCNNLRRTFYCKVCVVNGDFVSSTPQHAERFADKKLRLLNLNSEKQVLSYKCLKIIERMDAKTMLLSEIKECKERIKLLLELLKRKREVIKRTNQDWETIREKNKWLVMRLPRYKERVEKLQQYVAKDMTHKIRERRNKVSELEAELKKVVKENVEDLMYYIFPIYKIDPVSKSEEESDPTDTVSALAEATRTSYIRGKWVFMDSSGEVRYRIVAPTLPGSGDYSAYSDSVAAIRKGIPDNYKLEENEAYNISAALCYTTQLVNLLAFYLDIILPKKLNYTDFYNIDISDHKFNKKISKLNTNILYLGFSQGIDTFLLNPKQTLCNILHLVQYPNLGRTEPFEIDSNLVMSLENFETDQETEEGSEEEEEENNIVSSEWEAISLVPCPESVPGPAAFSTNQVQNSQAASMAGGLVTSLASIFKGWTGGNR</sequence>
<gene>
    <name evidence="4" type="ORF">PYX00_002089</name>
</gene>
<dbReference type="EMBL" id="JARGDH010000001">
    <property type="protein sequence ID" value="KAL0280943.1"/>
    <property type="molecule type" value="Genomic_DNA"/>
</dbReference>
<dbReference type="AlphaFoldDB" id="A0AAW2IGP5"/>
<dbReference type="GO" id="GO:0009267">
    <property type="term" value="P:cellular response to starvation"/>
    <property type="evidence" value="ECO:0007669"/>
    <property type="project" value="TreeGrafter"/>
</dbReference>
<dbReference type="GO" id="GO:0043495">
    <property type="term" value="F:protein-membrane adaptor activity"/>
    <property type="evidence" value="ECO:0007669"/>
    <property type="project" value="TreeGrafter"/>
</dbReference>
<proteinExistence type="predicted"/>
<evidence type="ECO:0000313" key="4">
    <source>
        <dbReference type="EMBL" id="KAL0280943.1"/>
    </source>
</evidence>
<dbReference type="GO" id="GO:0097629">
    <property type="term" value="C:extrinsic component of omegasome membrane"/>
    <property type="evidence" value="ECO:0007669"/>
    <property type="project" value="TreeGrafter"/>
</dbReference>
<dbReference type="GO" id="GO:0005776">
    <property type="term" value="C:autophagosome"/>
    <property type="evidence" value="ECO:0007669"/>
    <property type="project" value="TreeGrafter"/>
</dbReference>
<dbReference type="GO" id="GO:0016240">
    <property type="term" value="P:autophagosome membrane docking"/>
    <property type="evidence" value="ECO:0007669"/>
    <property type="project" value="TreeGrafter"/>
</dbReference>
<feature type="region of interest" description="Disordered" evidence="3">
    <location>
        <begin position="392"/>
        <end position="412"/>
    </location>
</feature>
<dbReference type="InterPro" id="IPR018791">
    <property type="entry name" value="UV_resistance/autophagy_Atg14"/>
</dbReference>
<reference evidence="4" key="1">
    <citation type="journal article" date="2024" name="Gigascience">
        <title>Chromosome-level genome of the poultry shaft louse Menopon gallinae provides insight into the host-switching and adaptive evolution of parasitic lice.</title>
        <authorList>
            <person name="Xu Y."/>
            <person name="Ma L."/>
            <person name="Liu S."/>
            <person name="Liang Y."/>
            <person name="Liu Q."/>
            <person name="He Z."/>
            <person name="Tian L."/>
            <person name="Duan Y."/>
            <person name="Cai W."/>
            <person name="Li H."/>
            <person name="Song F."/>
        </authorList>
    </citation>
    <scope>NUCLEOTIDE SEQUENCE</scope>
    <source>
        <strain evidence="4">Cailab_2023a</strain>
    </source>
</reference>
<dbReference type="Pfam" id="PF10186">
    <property type="entry name" value="ATG14"/>
    <property type="match status" value="1"/>
</dbReference>
<dbReference type="GO" id="GO:0000045">
    <property type="term" value="P:autophagosome assembly"/>
    <property type="evidence" value="ECO:0007669"/>
    <property type="project" value="TreeGrafter"/>
</dbReference>
<protein>
    <recommendedName>
        <fullName evidence="5">Beclin 1-associated autophagy-related key regulator</fullName>
    </recommendedName>
</protein>
<keyword evidence="1 2" id="KW-0175">Coiled coil</keyword>